<keyword evidence="1" id="KW-0472">Membrane</keyword>
<dbReference type="EMBL" id="JACZDF010000010">
    <property type="protein sequence ID" value="MBD9700466.1"/>
    <property type="molecule type" value="Genomic_DNA"/>
</dbReference>
<feature type="transmembrane region" description="Helical" evidence="1">
    <location>
        <begin position="535"/>
        <end position="554"/>
    </location>
</feature>
<accession>A0ABR9DVP6</accession>
<keyword evidence="3" id="KW-1185">Reference proteome</keyword>
<sequence>MTTPLQAPARGHRALAAFAAVVALLVLSACGGRIDTTLTLTGDGSGERVMRVTLSSSDAEDVEGGAKAIEKSVRAHLPEQLTMSKVAETDDGFVTTMTLAFTDLADYTAKVTALLEASGKDITPEITHSVADTAFLRGVELEENFTSADLLGWVGAGLLEDKLVEQDAADAAVENGATGAKVGDKEYESYSSYVRVNDVADRGIRDLKVTTSRSDAGFTRVVVLGLPTEVYQEDAAGLDAAMTALLPSGATVVPSDADGSHVWTVTFSGDAAAIAAGTDTLLGTSGSVWSWTESQGATGQQVEIVDKLACGTTCSPDLYRPEVLHVVPEAWVSGDVFAEDVVDGQAYVRSDPEGTPSVYEIPLVVTRVDATLDLDRTGAGEARIVFSLPTAAAGDGAAIEAALRPADGVGTLGRTDDGTTTRVTVTIAGATADELEDRLDSYAGISYSARDEGSFFSMDLDLRVSMDLSERLTSAPVEGTHVAVNLPFGAKPAVSSGFFGTTTAKADGRTVTWVDADGYATSTSVDVTGTTVAGLVRNVVVGLIALALVGLAVWKRRAIAQWWRATQAASRERTAALAAASAGAGGAGVAPVDVAVHGGGTVPGSPDAPGAPAVFTEAQLR</sequence>
<evidence type="ECO:0000313" key="3">
    <source>
        <dbReference type="Proteomes" id="UP000642107"/>
    </source>
</evidence>
<evidence type="ECO:0000313" key="2">
    <source>
        <dbReference type="EMBL" id="MBD9700466.1"/>
    </source>
</evidence>
<protein>
    <recommendedName>
        <fullName evidence="4">Lipoprotein</fullName>
    </recommendedName>
</protein>
<proteinExistence type="predicted"/>
<name>A0ABR9DVP6_9MICO</name>
<organism evidence="2 3">
    <name type="scientific">Flavimobilis rhizosphaerae</name>
    <dbReference type="NCBI Taxonomy" id="2775421"/>
    <lineage>
        <taxon>Bacteria</taxon>
        <taxon>Bacillati</taxon>
        <taxon>Actinomycetota</taxon>
        <taxon>Actinomycetes</taxon>
        <taxon>Micrococcales</taxon>
        <taxon>Jonesiaceae</taxon>
        <taxon>Flavimobilis</taxon>
    </lineage>
</organism>
<evidence type="ECO:0008006" key="4">
    <source>
        <dbReference type="Google" id="ProtNLM"/>
    </source>
</evidence>
<dbReference type="RefSeq" id="WP_192282172.1">
    <property type="nucleotide sequence ID" value="NZ_JACZDF010000010.1"/>
</dbReference>
<keyword evidence="1" id="KW-0812">Transmembrane</keyword>
<keyword evidence="1" id="KW-1133">Transmembrane helix</keyword>
<gene>
    <name evidence="2" type="ORF">IGS67_13395</name>
</gene>
<reference evidence="2 3" key="1">
    <citation type="submission" date="2020-09" db="EMBL/GenBank/DDBJ databases">
        <title>Flavimobilis rhizosphaerae sp. nov., isolated from rhizosphere soil of Spartina alterniflora.</title>
        <authorList>
            <person name="Hanqin C."/>
        </authorList>
    </citation>
    <scope>NUCLEOTIDE SEQUENCE [LARGE SCALE GENOMIC DNA]</scope>
    <source>
        <strain evidence="2 3">GY 10621</strain>
    </source>
</reference>
<comment type="caution">
    <text evidence="2">The sequence shown here is derived from an EMBL/GenBank/DDBJ whole genome shotgun (WGS) entry which is preliminary data.</text>
</comment>
<dbReference type="Proteomes" id="UP000642107">
    <property type="component" value="Unassembled WGS sequence"/>
</dbReference>
<evidence type="ECO:0000256" key="1">
    <source>
        <dbReference type="SAM" id="Phobius"/>
    </source>
</evidence>